<feature type="transmembrane region" description="Helical" evidence="1">
    <location>
        <begin position="40"/>
        <end position="61"/>
    </location>
</feature>
<dbReference type="EMBL" id="CAFBMK010000345">
    <property type="protein sequence ID" value="CAB4951279.1"/>
    <property type="molecule type" value="Genomic_DNA"/>
</dbReference>
<sequence>MFHSTGSPVVLIHTAPAIPPTRTPGPITMFHAIIRRPRRLLATLALLLAATGVALGSGASFTSASVNPSNTFSSGTLTQSNSKAGAAVLTASNMKPGDTKSGTVTITNTGTLGGAFSVTESGVDSSFTTTKLQLKISDTTTGTDVYSGPLGALGTKTLGDWAKSESHAYKFTITFPETNTDQNADQNKAATATFTWNATQLAAKDLTESGN</sequence>
<keyword evidence="1" id="KW-0812">Transmembrane</keyword>
<reference evidence="2" key="1">
    <citation type="submission" date="2020-05" db="EMBL/GenBank/DDBJ databases">
        <authorList>
            <person name="Chiriac C."/>
            <person name="Salcher M."/>
            <person name="Ghai R."/>
            <person name="Kavagutti S V."/>
        </authorList>
    </citation>
    <scope>NUCLEOTIDE SEQUENCE</scope>
</reference>
<organism evidence="2">
    <name type="scientific">freshwater metagenome</name>
    <dbReference type="NCBI Taxonomy" id="449393"/>
    <lineage>
        <taxon>unclassified sequences</taxon>
        <taxon>metagenomes</taxon>
        <taxon>ecological metagenomes</taxon>
    </lineage>
</organism>
<name>A0A6J7K9C6_9ZZZZ</name>
<evidence type="ECO:0000256" key="1">
    <source>
        <dbReference type="SAM" id="Phobius"/>
    </source>
</evidence>
<protein>
    <submittedName>
        <fullName evidence="2">Unannotated protein</fullName>
    </submittedName>
</protein>
<proteinExistence type="predicted"/>
<accession>A0A6J7K9C6</accession>
<keyword evidence="1" id="KW-0472">Membrane</keyword>
<dbReference type="InterPro" id="IPR022121">
    <property type="entry name" value="Peptidase_M73_camelysin"/>
</dbReference>
<dbReference type="AlphaFoldDB" id="A0A6J7K9C6"/>
<gene>
    <name evidence="2" type="ORF">UFOPK3564_03497</name>
</gene>
<dbReference type="Pfam" id="PF12389">
    <property type="entry name" value="Peptidase_M73"/>
    <property type="match status" value="1"/>
</dbReference>
<keyword evidence="1" id="KW-1133">Transmembrane helix</keyword>
<evidence type="ECO:0000313" key="2">
    <source>
        <dbReference type="EMBL" id="CAB4951279.1"/>
    </source>
</evidence>